<dbReference type="AlphaFoldDB" id="A0A0C1ZH77"/>
<proteinExistence type="predicted"/>
<evidence type="ECO:0000313" key="2">
    <source>
        <dbReference type="Proteomes" id="UP000031599"/>
    </source>
</evidence>
<dbReference type="EMBL" id="JMCC02000029">
    <property type="protein sequence ID" value="KIG16984.1"/>
    <property type="molecule type" value="Genomic_DNA"/>
</dbReference>
<organism evidence="1 2">
    <name type="scientific">Enhygromyxa salina</name>
    <dbReference type="NCBI Taxonomy" id="215803"/>
    <lineage>
        <taxon>Bacteria</taxon>
        <taxon>Pseudomonadati</taxon>
        <taxon>Myxococcota</taxon>
        <taxon>Polyangia</taxon>
        <taxon>Nannocystales</taxon>
        <taxon>Nannocystaceae</taxon>
        <taxon>Enhygromyxa</taxon>
    </lineage>
</organism>
<dbReference type="RefSeq" id="WP_052548574.1">
    <property type="nucleotide sequence ID" value="NZ_JMCC02000029.1"/>
</dbReference>
<accession>A0A0C1ZH77</accession>
<reference evidence="1 2" key="1">
    <citation type="submission" date="2014-12" db="EMBL/GenBank/DDBJ databases">
        <title>Genome assembly of Enhygromyxa salina DSM 15201.</title>
        <authorList>
            <person name="Sharma G."/>
            <person name="Subramanian S."/>
        </authorList>
    </citation>
    <scope>NUCLEOTIDE SEQUENCE [LARGE SCALE GENOMIC DNA]</scope>
    <source>
        <strain evidence="1 2">DSM 15201</strain>
    </source>
</reference>
<dbReference type="Proteomes" id="UP000031599">
    <property type="component" value="Unassembled WGS sequence"/>
</dbReference>
<gene>
    <name evidence="1" type="ORF">DB30_03581</name>
</gene>
<comment type="caution">
    <text evidence="1">The sequence shown here is derived from an EMBL/GenBank/DDBJ whole genome shotgun (WGS) entry which is preliminary data.</text>
</comment>
<protein>
    <submittedName>
        <fullName evidence="1">Uncharacterized protein</fullName>
    </submittedName>
</protein>
<name>A0A0C1ZH77_9BACT</name>
<evidence type="ECO:0000313" key="1">
    <source>
        <dbReference type="EMBL" id="KIG16984.1"/>
    </source>
</evidence>
<sequence length="99" mass="10426">MSRCCLTALDTRAREAMAADLARGEEGDAVDSYESHHIEALGEALNQHSGVSALAKLVNAVFISATLVCDYTVGAELTQYSIAVSFSGEVEVVAISMES</sequence>